<keyword evidence="1" id="KW-0812">Transmembrane</keyword>
<comment type="caution">
    <text evidence="2">The sequence shown here is derived from an EMBL/GenBank/DDBJ whole genome shotgun (WGS) entry which is preliminary data.</text>
</comment>
<proteinExistence type="predicted"/>
<dbReference type="EMBL" id="VXIS01000022">
    <property type="protein sequence ID" value="KAA8912566.1"/>
    <property type="molecule type" value="Genomic_DNA"/>
</dbReference>
<feature type="transmembrane region" description="Helical" evidence="1">
    <location>
        <begin position="20"/>
        <end position="40"/>
    </location>
</feature>
<organism evidence="2 3">
    <name type="scientific">Sphaerosporella brunnea</name>
    <dbReference type="NCBI Taxonomy" id="1250544"/>
    <lineage>
        <taxon>Eukaryota</taxon>
        <taxon>Fungi</taxon>
        <taxon>Dikarya</taxon>
        <taxon>Ascomycota</taxon>
        <taxon>Pezizomycotina</taxon>
        <taxon>Pezizomycetes</taxon>
        <taxon>Pezizales</taxon>
        <taxon>Pyronemataceae</taxon>
        <taxon>Sphaerosporella</taxon>
    </lineage>
</organism>
<sequence>MASKVGFVKPAFGIISRETVHSLAHILFVPVLIVFVPVLIELQPSTTAPIRPTTNAKRKHGATRTTYQGPWASSEATWSCNTGISGWGAPCVFHSRATELCKDLQDGVLGFNLFAEADHPAFKLGAVHQGLHFLLQYRQARVGAHIAPPACRQNTAN</sequence>
<reference evidence="2 3" key="1">
    <citation type="submission" date="2019-09" db="EMBL/GenBank/DDBJ databases">
        <title>Draft genome of the ectomycorrhizal ascomycete Sphaerosporella brunnea.</title>
        <authorList>
            <consortium name="DOE Joint Genome Institute"/>
            <person name="Benucci G.M."/>
            <person name="Marozzi G."/>
            <person name="Antonielli L."/>
            <person name="Sanchez S."/>
            <person name="Marco P."/>
            <person name="Wang X."/>
            <person name="Falini L.B."/>
            <person name="Barry K."/>
            <person name="Haridas S."/>
            <person name="Lipzen A."/>
            <person name="Labutti K."/>
            <person name="Grigoriev I.V."/>
            <person name="Murat C."/>
            <person name="Martin F."/>
            <person name="Albertini E."/>
            <person name="Donnini D."/>
            <person name="Bonito G."/>
        </authorList>
    </citation>
    <scope>NUCLEOTIDE SEQUENCE [LARGE SCALE GENOMIC DNA]</scope>
    <source>
        <strain evidence="2 3">Sb_GMNB300</strain>
    </source>
</reference>
<evidence type="ECO:0000256" key="1">
    <source>
        <dbReference type="SAM" id="Phobius"/>
    </source>
</evidence>
<gene>
    <name evidence="2" type="ORF">FN846DRAFT_887133</name>
</gene>
<keyword evidence="1" id="KW-0472">Membrane</keyword>
<protein>
    <submittedName>
        <fullName evidence="2">Uncharacterized protein</fullName>
    </submittedName>
</protein>
<dbReference type="InParanoid" id="A0A5J5F6I4"/>
<dbReference type="AlphaFoldDB" id="A0A5J5F6I4"/>
<name>A0A5J5F6I4_9PEZI</name>
<keyword evidence="1" id="KW-1133">Transmembrane helix</keyword>
<evidence type="ECO:0000313" key="3">
    <source>
        <dbReference type="Proteomes" id="UP000326924"/>
    </source>
</evidence>
<keyword evidence="3" id="KW-1185">Reference proteome</keyword>
<dbReference type="Proteomes" id="UP000326924">
    <property type="component" value="Unassembled WGS sequence"/>
</dbReference>
<accession>A0A5J5F6I4</accession>
<evidence type="ECO:0000313" key="2">
    <source>
        <dbReference type="EMBL" id="KAA8912566.1"/>
    </source>
</evidence>